<dbReference type="InterPro" id="IPR052897">
    <property type="entry name" value="Sec-Metab_Biosynth_Hydrolase"/>
</dbReference>
<comment type="caution">
    <text evidence="2">The sequence shown here is derived from an EMBL/GenBank/DDBJ whole genome shotgun (WGS) entry which is preliminary data.</text>
</comment>
<evidence type="ECO:0000259" key="1">
    <source>
        <dbReference type="Pfam" id="PF12697"/>
    </source>
</evidence>
<reference evidence="2" key="1">
    <citation type="journal article" date="2020" name="Stud. Mycol.">
        <title>101 Dothideomycetes genomes: a test case for predicting lifestyles and emergence of pathogens.</title>
        <authorList>
            <person name="Haridas S."/>
            <person name="Albert R."/>
            <person name="Binder M."/>
            <person name="Bloem J."/>
            <person name="Labutti K."/>
            <person name="Salamov A."/>
            <person name="Andreopoulos B."/>
            <person name="Baker S."/>
            <person name="Barry K."/>
            <person name="Bills G."/>
            <person name="Bluhm B."/>
            <person name="Cannon C."/>
            <person name="Castanera R."/>
            <person name="Culley D."/>
            <person name="Daum C."/>
            <person name="Ezra D."/>
            <person name="Gonzalez J."/>
            <person name="Henrissat B."/>
            <person name="Kuo A."/>
            <person name="Liang C."/>
            <person name="Lipzen A."/>
            <person name="Lutzoni F."/>
            <person name="Magnuson J."/>
            <person name="Mondo S."/>
            <person name="Nolan M."/>
            <person name="Ohm R."/>
            <person name="Pangilinan J."/>
            <person name="Park H.-J."/>
            <person name="Ramirez L."/>
            <person name="Alfaro M."/>
            <person name="Sun H."/>
            <person name="Tritt A."/>
            <person name="Yoshinaga Y."/>
            <person name="Zwiers L.-H."/>
            <person name="Turgeon B."/>
            <person name="Goodwin S."/>
            <person name="Spatafora J."/>
            <person name="Crous P."/>
            <person name="Grigoriev I."/>
        </authorList>
    </citation>
    <scope>NUCLEOTIDE SEQUENCE</scope>
    <source>
        <strain evidence="2">CBS 130266</strain>
    </source>
</reference>
<dbReference type="Pfam" id="PF12697">
    <property type="entry name" value="Abhydrolase_6"/>
    <property type="match status" value="1"/>
</dbReference>
<dbReference type="AlphaFoldDB" id="A0A9P4TTT6"/>
<proteinExistence type="predicted"/>
<keyword evidence="3" id="KW-1185">Reference proteome</keyword>
<feature type="domain" description="AB hydrolase-1" evidence="1">
    <location>
        <begin position="7"/>
        <end position="242"/>
    </location>
</feature>
<gene>
    <name evidence="2" type="ORF">EJ08DRAFT_620151</name>
</gene>
<dbReference type="EMBL" id="MU007101">
    <property type="protein sequence ID" value="KAF2421125.1"/>
    <property type="molecule type" value="Genomic_DNA"/>
</dbReference>
<dbReference type="SUPFAM" id="SSF53474">
    <property type="entry name" value="alpha/beta-Hydrolases"/>
    <property type="match status" value="1"/>
</dbReference>
<accession>A0A9P4TTT6</accession>
<name>A0A9P4TTT6_9PEZI</name>
<sequence>MSSKPTVIVVPGAWHTSEGWKSVSDHFTTAGYPFIGIEKPSVSLGPTYIQNFDPDVEAVRSEIAKAANDGKDIVVLMHSYGGVPGSAACKGFSKEDRAKEGKKGGVIRLVYVAAFALDEGVSLASLGNSKSSRSSQWSIIDDSGEFATVADGNYRFYHDVDPAIADENSAKLQHHAFKTFRSEQTYAAWKHIPSTYVVCEEDRAVPAEVQEHMASQEGGLWTVKSLKSSHSPFLSMPKDLAEIIRKAAGEDI</sequence>
<dbReference type="InterPro" id="IPR000073">
    <property type="entry name" value="AB_hydrolase_1"/>
</dbReference>
<dbReference type="Proteomes" id="UP000800235">
    <property type="component" value="Unassembled WGS sequence"/>
</dbReference>
<dbReference type="OrthoDB" id="1263307at2759"/>
<protein>
    <submittedName>
        <fullName evidence="2">Alpha/beta-hydrolase</fullName>
    </submittedName>
</protein>
<organism evidence="2 3">
    <name type="scientific">Tothia fuscella</name>
    <dbReference type="NCBI Taxonomy" id="1048955"/>
    <lineage>
        <taxon>Eukaryota</taxon>
        <taxon>Fungi</taxon>
        <taxon>Dikarya</taxon>
        <taxon>Ascomycota</taxon>
        <taxon>Pezizomycotina</taxon>
        <taxon>Dothideomycetes</taxon>
        <taxon>Pleosporomycetidae</taxon>
        <taxon>Venturiales</taxon>
        <taxon>Cylindrosympodiaceae</taxon>
        <taxon>Tothia</taxon>
    </lineage>
</organism>
<evidence type="ECO:0000313" key="3">
    <source>
        <dbReference type="Proteomes" id="UP000800235"/>
    </source>
</evidence>
<dbReference type="InterPro" id="IPR029058">
    <property type="entry name" value="AB_hydrolase_fold"/>
</dbReference>
<dbReference type="Gene3D" id="3.40.50.1820">
    <property type="entry name" value="alpha/beta hydrolase"/>
    <property type="match status" value="1"/>
</dbReference>
<dbReference type="PANTHER" id="PTHR37017:SF11">
    <property type="entry name" value="ESTERASE_LIPASE_THIOESTERASE DOMAIN-CONTAINING PROTEIN"/>
    <property type="match status" value="1"/>
</dbReference>
<dbReference type="PANTHER" id="PTHR37017">
    <property type="entry name" value="AB HYDROLASE-1 DOMAIN-CONTAINING PROTEIN-RELATED"/>
    <property type="match status" value="1"/>
</dbReference>
<evidence type="ECO:0000313" key="2">
    <source>
        <dbReference type="EMBL" id="KAF2421125.1"/>
    </source>
</evidence>